<sequence length="1650" mass="186068">TASGKDGEDENAASGKDGGDEPSGDGNHYGSGGPAEEDQPIDDQPASSGDGKPAGSEEFAGSGQNGPTASGFEEITGSGEGQLAYTGVRGLASSGEAGIRTGVTGIRFTQISNQSGSRLLSNISDEIRYERKLRQKLKEMEEKELKAEENAKRSSINYKPEHKPMFEYARSGPSPNTIRVGKGGVSTVLFAAQNHPRMAEDAPVDSDAAQLREQVNQQPKMTRVTKKCMRKTVSKLSEMATDMKDKLPTPLMEQIIVYDVEHNEYRIRRPETWPAIVNRRSKLIAVAGTKGSGRTTLSHSLIYEYGYSLSKDQAMASRIGVGVIMYVLEQPGVVILDIADSMDNSDEKSSPLGPALLELFGYINCDHVVYNMPVHNHDEDLSEEGLVSWIENRIRILFESAQVVRLFGASKISIVLRPAPPDEKENERVEREVSGFIKIITEDANSIAAQLNSSKGGSENTPSQQEASTKEVTSKYLRTVMHNVAAFRLPYLEPDSLNAWEKYHDALKPINERLEKCTAYHATADIPDEKEYGGPRSIVDTMIHVWNALQRSTDIQNTFTAAATWSGQEREAREEPDKPLEKMAYSIKAYQEELKKMRKTLSVHAECVNLIEDLKRLEDELKFQAKNEQHLKEQDRDQFMFIRYILSTASKILPAARNFSALSCKELALRVGLHGLTCLFGNNRESRTMDAIAVRFCLIDFGILRHLADPEVYRNYSDCWKFLWYAAKCGYKIRLAEFPTVEAAKEILSRVDERAEPLLVHTYACLFVVSMLREEVDLTTLSQRDVSSEADGKAISHERMLKLEMGLRVGLKKDAQRIIQEIHEKSLPNGTQQLLDLPRNWFNRRMAQNFKITYDEIDSRHRNDCMQVAFEVASEEIARATASELVLCVDNWLTITNETPTELSKQQLRVLIECANHASADDAIFIELYKNTADKLIKLRKTITDDDVNQLIERALINLMNAEYKRKTVSLEHQKKKTRSIREDIRKIMQEKETIVQKVHDMNELKLRDRREKQLARYGYIRLHCMENGLGIISLKRLLAHESGQPLLEKHQSTLITFVDAFVVTAYDDEDREKYIEPIMEQRGNIIRTIFKMVAEAAEKLNGVTEDTESYDASSLLIVKAGCSLYNELLHKFHRHNLEDFYDAGKREKQSNVHGLHLAAEIEQTPSFESILDALAVVNRSLIARRSILRMSGRGEHSDAVHQTVVKAVISLLNASSTCGISFGTVLSELQREDRGKAFVATLKDISEPEKLHILLHHTDLAELKPNKNDFWRMNILRAAYLIYIGDKSEEKSLTVARTVTLAAVEESISGSENVIKQEEHIKQQIKQLEIEESQLDQSTSGLATGTGDGQLVAHAQLRSITPDKRITSLSLTKESIGDGLAVEGVFLSISSYKYRKSSGIDYAACDSHFGLGGSCALRLLVSNPQSNHQIIAKLRDHLERCKEERTEPLRMRKNNQMVQNMMQLVGSREAFEATGHEEFDDIGEGFWIFDQQNIDDKHRQALNDFTHWHDEWTGQSSVIRLHSHFELCNRSTQPGRDALLRQTLPSEFFKENHAELASMTLRALIERRSRDKSMVKTGYVLVRIKLREDRLVQAIFHDVSSEESVLGELRKLDPLVASVEWITTSSKHSNMKDSISMISSLAIYGLAQY</sequence>
<feature type="coiled-coil region" evidence="1">
    <location>
        <begin position="123"/>
        <end position="157"/>
    </location>
</feature>
<reference evidence="3" key="1">
    <citation type="submission" date="2023-10" db="EMBL/GenBank/DDBJ databases">
        <title>Genome assembly of Pristionchus species.</title>
        <authorList>
            <person name="Yoshida K."/>
            <person name="Sommer R.J."/>
        </authorList>
    </citation>
    <scope>NUCLEOTIDE SEQUENCE</scope>
    <source>
        <strain evidence="3">RS0144</strain>
    </source>
</reference>
<evidence type="ECO:0000313" key="3">
    <source>
        <dbReference type="EMBL" id="GMS90266.1"/>
    </source>
</evidence>
<feature type="region of interest" description="Disordered" evidence="2">
    <location>
        <begin position="451"/>
        <end position="471"/>
    </location>
</feature>
<feature type="region of interest" description="Disordered" evidence="2">
    <location>
        <begin position="1"/>
        <end position="76"/>
    </location>
</feature>
<name>A0AAV5T3V0_9BILA</name>
<protein>
    <submittedName>
        <fullName evidence="3">Uncharacterized protein</fullName>
    </submittedName>
</protein>
<accession>A0AAV5T3V0</accession>
<dbReference type="EMBL" id="BTSX01000003">
    <property type="protein sequence ID" value="GMS90266.1"/>
    <property type="molecule type" value="Genomic_DNA"/>
</dbReference>
<feature type="non-terminal residue" evidence="3">
    <location>
        <position position="1"/>
    </location>
</feature>
<dbReference type="Proteomes" id="UP001432027">
    <property type="component" value="Unassembled WGS sequence"/>
</dbReference>
<evidence type="ECO:0000256" key="1">
    <source>
        <dbReference type="SAM" id="Coils"/>
    </source>
</evidence>
<gene>
    <name evidence="3" type="ORF">PENTCL1PPCAC_12441</name>
</gene>
<comment type="caution">
    <text evidence="3">The sequence shown here is derived from an EMBL/GenBank/DDBJ whole genome shotgun (WGS) entry which is preliminary data.</text>
</comment>
<feature type="coiled-coil region" evidence="1">
    <location>
        <begin position="580"/>
        <end position="634"/>
    </location>
</feature>
<feature type="compositionally biased region" description="Polar residues" evidence="2">
    <location>
        <begin position="451"/>
        <end position="467"/>
    </location>
</feature>
<evidence type="ECO:0000256" key="2">
    <source>
        <dbReference type="SAM" id="MobiDB-lite"/>
    </source>
</evidence>
<keyword evidence="1" id="KW-0175">Coiled coil</keyword>
<feature type="coiled-coil region" evidence="1">
    <location>
        <begin position="1312"/>
        <end position="1339"/>
    </location>
</feature>
<keyword evidence="4" id="KW-1185">Reference proteome</keyword>
<organism evidence="3 4">
    <name type="scientific">Pristionchus entomophagus</name>
    <dbReference type="NCBI Taxonomy" id="358040"/>
    <lineage>
        <taxon>Eukaryota</taxon>
        <taxon>Metazoa</taxon>
        <taxon>Ecdysozoa</taxon>
        <taxon>Nematoda</taxon>
        <taxon>Chromadorea</taxon>
        <taxon>Rhabditida</taxon>
        <taxon>Rhabditina</taxon>
        <taxon>Diplogasteromorpha</taxon>
        <taxon>Diplogasteroidea</taxon>
        <taxon>Neodiplogasteridae</taxon>
        <taxon>Pristionchus</taxon>
    </lineage>
</organism>
<evidence type="ECO:0000313" key="4">
    <source>
        <dbReference type="Proteomes" id="UP001432027"/>
    </source>
</evidence>
<proteinExistence type="predicted"/>